<dbReference type="SUPFAM" id="SSF52833">
    <property type="entry name" value="Thioredoxin-like"/>
    <property type="match status" value="1"/>
</dbReference>
<keyword evidence="2" id="KW-1133">Transmembrane helix</keyword>
<evidence type="ECO:0000313" key="3">
    <source>
        <dbReference type="EMBL" id="WFE91486.1"/>
    </source>
</evidence>
<name>A0ABY8F821_9HYPH</name>
<keyword evidence="2" id="KW-0472">Membrane</keyword>
<keyword evidence="2" id="KW-0812">Transmembrane</keyword>
<evidence type="ECO:0000256" key="2">
    <source>
        <dbReference type="SAM" id="Phobius"/>
    </source>
</evidence>
<sequence length="166" mass="18330">MKKQRKSTNRKAKRASAVASTQSASGADMDRRGMFRLIRNVAIGAAVLGGTGYVFADNVMTTMHEHDLERVGNGVSTIVQIHDPQCSMCLALQRETRKALDMLEGQEIDYVVANIRTQKGREFANRYGAQHVTLLLFDEAGDLQDIVQGQQGSYQLKVAFERLLAG</sequence>
<dbReference type="InterPro" id="IPR036249">
    <property type="entry name" value="Thioredoxin-like_sf"/>
</dbReference>
<keyword evidence="4" id="KW-1185">Reference proteome</keyword>
<organism evidence="3 4">
    <name type="scientific">Roseibium porphyridii</name>
    <dbReference type="NCBI Taxonomy" id="2866279"/>
    <lineage>
        <taxon>Bacteria</taxon>
        <taxon>Pseudomonadati</taxon>
        <taxon>Pseudomonadota</taxon>
        <taxon>Alphaproteobacteria</taxon>
        <taxon>Hyphomicrobiales</taxon>
        <taxon>Stappiaceae</taxon>
        <taxon>Roseibium</taxon>
    </lineage>
</organism>
<proteinExistence type="predicted"/>
<dbReference type="Proteomes" id="UP001209803">
    <property type="component" value="Chromosome"/>
</dbReference>
<evidence type="ECO:0008006" key="5">
    <source>
        <dbReference type="Google" id="ProtNLM"/>
    </source>
</evidence>
<feature type="region of interest" description="Disordered" evidence="1">
    <location>
        <begin position="1"/>
        <end position="25"/>
    </location>
</feature>
<reference evidence="3 4" key="1">
    <citation type="submission" date="2023-03" db="EMBL/GenBank/DDBJ databases">
        <title>Roseibium porphyridii sp. nov. and Roseibium rhodosorbium sp. nov. isolated from marine algae, Porphyridium cruentum and Rhodosorus marinus, respectively.</title>
        <authorList>
            <person name="Lee M.W."/>
            <person name="Choi B.J."/>
            <person name="Lee J.K."/>
            <person name="Choi D.G."/>
            <person name="Baek J.H."/>
            <person name="Bayburt H."/>
            <person name="Kim J.M."/>
            <person name="Han D.M."/>
            <person name="Kim K.H."/>
            <person name="Jeon C.O."/>
        </authorList>
    </citation>
    <scope>NUCLEOTIDE SEQUENCE [LARGE SCALE GENOMIC DNA]</scope>
    <source>
        <strain evidence="3 4">KMA01</strain>
    </source>
</reference>
<protein>
    <recommendedName>
        <fullName evidence="5">Thioredoxin</fullName>
    </recommendedName>
</protein>
<dbReference type="EMBL" id="CP120863">
    <property type="protein sequence ID" value="WFE91486.1"/>
    <property type="molecule type" value="Genomic_DNA"/>
</dbReference>
<evidence type="ECO:0000256" key="1">
    <source>
        <dbReference type="SAM" id="MobiDB-lite"/>
    </source>
</evidence>
<dbReference type="Gene3D" id="3.40.30.10">
    <property type="entry name" value="Glutaredoxin"/>
    <property type="match status" value="1"/>
</dbReference>
<dbReference type="RefSeq" id="WP_152500617.1">
    <property type="nucleotide sequence ID" value="NZ_CP120863.1"/>
</dbReference>
<feature type="transmembrane region" description="Helical" evidence="2">
    <location>
        <begin position="37"/>
        <end position="56"/>
    </location>
</feature>
<accession>A0ABY8F821</accession>
<gene>
    <name evidence="3" type="ORF">K1718_09035</name>
</gene>
<feature type="compositionally biased region" description="Basic residues" evidence="1">
    <location>
        <begin position="1"/>
        <end position="14"/>
    </location>
</feature>
<evidence type="ECO:0000313" key="4">
    <source>
        <dbReference type="Proteomes" id="UP001209803"/>
    </source>
</evidence>